<evidence type="ECO:0000256" key="1">
    <source>
        <dbReference type="SAM" id="MobiDB-lite"/>
    </source>
</evidence>
<dbReference type="Proteomes" id="UP000006514">
    <property type="component" value="Unassembled WGS sequence"/>
</dbReference>
<reference evidence="3" key="1">
    <citation type="journal article" date="2012" name="Science">
        <title>The Paleozoic origin of enzymatic lignin decomposition reconstructed from 31 fungal genomes.</title>
        <authorList>
            <person name="Floudas D."/>
            <person name="Binder M."/>
            <person name="Riley R."/>
            <person name="Barry K."/>
            <person name="Blanchette R.A."/>
            <person name="Henrissat B."/>
            <person name="Martinez A.T."/>
            <person name="Otillar R."/>
            <person name="Spatafora J.W."/>
            <person name="Yadav J.S."/>
            <person name="Aerts A."/>
            <person name="Benoit I."/>
            <person name="Boyd A."/>
            <person name="Carlson A."/>
            <person name="Copeland A."/>
            <person name="Coutinho P.M."/>
            <person name="de Vries R.P."/>
            <person name="Ferreira P."/>
            <person name="Findley K."/>
            <person name="Foster B."/>
            <person name="Gaskell J."/>
            <person name="Glotzer D."/>
            <person name="Gorecki P."/>
            <person name="Heitman J."/>
            <person name="Hesse C."/>
            <person name="Hori C."/>
            <person name="Igarashi K."/>
            <person name="Jurgens J.A."/>
            <person name="Kallen N."/>
            <person name="Kersten P."/>
            <person name="Kohler A."/>
            <person name="Kuees U."/>
            <person name="Kumar T.K.A."/>
            <person name="Kuo A."/>
            <person name="LaButti K."/>
            <person name="Larrondo L.F."/>
            <person name="Lindquist E."/>
            <person name="Ling A."/>
            <person name="Lombard V."/>
            <person name="Lucas S."/>
            <person name="Lundell T."/>
            <person name="Martin R."/>
            <person name="McLaughlin D.J."/>
            <person name="Morgenstern I."/>
            <person name="Morin E."/>
            <person name="Murat C."/>
            <person name="Nagy L.G."/>
            <person name="Nolan M."/>
            <person name="Ohm R.A."/>
            <person name="Patyshakuliyeva A."/>
            <person name="Rokas A."/>
            <person name="Ruiz-Duenas F.J."/>
            <person name="Sabat G."/>
            <person name="Salamov A."/>
            <person name="Samejima M."/>
            <person name="Schmutz J."/>
            <person name="Slot J.C."/>
            <person name="St John F."/>
            <person name="Stenlid J."/>
            <person name="Sun H."/>
            <person name="Sun S."/>
            <person name="Syed K."/>
            <person name="Tsang A."/>
            <person name="Wiebenga A."/>
            <person name="Young D."/>
            <person name="Pisabarro A."/>
            <person name="Eastwood D.C."/>
            <person name="Martin F."/>
            <person name="Cullen D."/>
            <person name="Grigoriev I.V."/>
            <person name="Hibbett D.S."/>
        </authorList>
    </citation>
    <scope>NUCLEOTIDE SEQUENCE [LARGE SCALE GENOMIC DNA]</scope>
    <source>
        <strain evidence="3">TFB10046</strain>
    </source>
</reference>
<accession>J0CS27</accession>
<feature type="region of interest" description="Disordered" evidence="1">
    <location>
        <begin position="143"/>
        <end position="172"/>
    </location>
</feature>
<dbReference type="EMBL" id="JH688465">
    <property type="protein sequence ID" value="EJD33059.1"/>
    <property type="molecule type" value="Genomic_DNA"/>
</dbReference>
<dbReference type="KEGG" id="adl:AURDEDRAFT_177856"/>
<evidence type="ECO:0000313" key="3">
    <source>
        <dbReference type="Proteomes" id="UP000006514"/>
    </source>
</evidence>
<gene>
    <name evidence="2" type="ORF">AURDEDRAFT_177856</name>
</gene>
<name>J0CS27_AURST</name>
<dbReference type="AlphaFoldDB" id="J0CS27"/>
<evidence type="ECO:0000313" key="2">
    <source>
        <dbReference type="EMBL" id="EJD33059.1"/>
    </source>
</evidence>
<organism evidence="2 3">
    <name type="scientific">Auricularia subglabra (strain TFB-10046 / SS5)</name>
    <name type="common">White-rot fungus</name>
    <name type="synonym">Auricularia delicata (strain TFB10046)</name>
    <dbReference type="NCBI Taxonomy" id="717982"/>
    <lineage>
        <taxon>Eukaryota</taxon>
        <taxon>Fungi</taxon>
        <taxon>Dikarya</taxon>
        <taxon>Basidiomycota</taxon>
        <taxon>Agaricomycotina</taxon>
        <taxon>Agaricomycetes</taxon>
        <taxon>Auriculariales</taxon>
        <taxon>Auriculariaceae</taxon>
        <taxon>Auricularia</taxon>
    </lineage>
</organism>
<sequence length="172" mass="18587">MAVPCEEININRAASRQRRPAATIRRVVRSLRCPRGAFANVALHRAHEDRPCVSSTAEWASAVDLSICTSPLCRLRPSSGLPASRDRRQRPSTSARLFGQGDRSRLLVHFSTQAVHVPAPTSCRSDCFGSALASRSTSRCSTTRSSTLGGAKITSSPGFAPQRADKQDINVD</sequence>
<proteinExistence type="predicted"/>
<dbReference type="InParanoid" id="J0CS27"/>
<feature type="compositionally biased region" description="Basic and acidic residues" evidence="1">
    <location>
        <begin position="163"/>
        <end position="172"/>
    </location>
</feature>
<protein>
    <submittedName>
        <fullName evidence="2">Uncharacterized protein</fullName>
    </submittedName>
</protein>
<keyword evidence="3" id="KW-1185">Reference proteome</keyword>